<dbReference type="Pfam" id="PF25534">
    <property type="entry name" value="DUF7918"/>
    <property type="match status" value="1"/>
</dbReference>
<name>A0A4Y7QEW4_9AGAM</name>
<feature type="compositionally biased region" description="Basic and acidic residues" evidence="1">
    <location>
        <begin position="275"/>
        <end position="287"/>
    </location>
</feature>
<protein>
    <recommendedName>
        <fullName evidence="2">DUF7918 domain-containing protein</fullName>
    </recommendedName>
</protein>
<organism evidence="3 4">
    <name type="scientific">Rickenella mellea</name>
    <dbReference type="NCBI Taxonomy" id="50990"/>
    <lineage>
        <taxon>Eukaryota</taxon>
        <taxon>Fungi</taxon>
        <taxon>Dikarya</taxon>
        <taxon>Basidiomycota</taxon>
        <taxon>Agaricomycotina</taxon>
        <taxon>Agaricomycetes</taxon>
        <taxon>Hymenochaetales</taxon>
        <taxon>Rickenellaceae</taxon>
        <taxon>Rickenella</taxon>
    </lineage>
</organism>
<feature type="compositionally biased region" description="Acidic residues" evidence="1">
    <location>
        <begin position="288"/>
        <end position="310"/>
    </location>
</feature>
<keyword evidence="4" id="KW-1185">Reference proteome</keyword>
<evidence type="ECO:0000256" key="1">
    <source>
        <dbReference type="SAM" id="MobiDB-lite"/>
    </source>
</evidence>
<evidence type="ECO:0000313" key="4">
    <source>
        <dbReference type="Proteomes" id="UP000294933"/>
    </source>
</evidence>
<evidence type="ECO:0000259" key="2">
    <source>
        <dbReference type="Pfam" id="PF25534"/>
    </source>
</evidence>
<evidence type="ECO:0000313" key="3">
    <source>
        <dbReference type="EMBL" id="TDL25738.1"/>
    </source>
</evidence>
<feature type="domain" description="DUF7918" evidence="2">
    <location>
        <begin position="9"/>
        <end position="210"/>
    </location>
</feature>
<dbReference type="Proteomes" id="UP000294933">
    <property type="component" value="Unassembled WGS sequence"/>
</dbReference>
<dbReference type="PANTHER" id="PTHR36223:SF1">
    <property type="entry name" value="TRANSCRIPTION ELONGATION FACTOR EAF N-TERMINAL DOMAIN-CONTAINING PROTEIN"/>
    <property type="match status" value="1"/>
</dbReference>
<proteinExistence type="predicted"/>
<gene>
    <name evidence="3" type="ORF">BD410DRAFT_895959</name>
</gene>
<sequence>MVEHLGFSCWIKSNGEEVPTYQETTNENVKSAWIPSASGSTFSVCWQDKSKGEIATSGRVFIEGKDVASAIIRPGRLNPVERAGVKTKGHRIRPFKFSEIKLTDDDQIASQYDTSLQDIGTIKVEISHVRLGQEVPFKGYEAQDPGIAHERAKKAGAHCTTFEEPIRSNASRTIAVSTEAYDKNSPGPFLIFEFLYRSREMLQASGIMPKKRKKYAHPAPDNIVVAEIDPIRAAKSISIKGTNGDAVTTTKRRRVKVEEIGEPPRFPKRKSQHVTMEKGEFGGHKREDDDELDDDDDEQIDELVDDDDDGLPPPTSSPEISAHHTDDMDDDFD</sequence>
<dbReference type="InterPro" id="IPR057678">
    <property type="entry name" value="DUF7918"/>
</dbReference>
<feature type="region of interest" description="Disordered" evidence="1">
    <location>
        <begin position="258"/>
        <end position="333"/>
    </location>
</feature>
<dbReference type="VEuPathDB" id="FungiDB:BD410DRAFT_895959"/>
<dbReference type="PANTHER" id="PTHR36223">
    <property type="entry name" value="BETA-LACTAMASE-TYPE TRANSPEPTIDASE FOLD DOMAIN CONTAINING PROTEIN"/>
    <property type="match status" value="1"/>
</dbReference>
<dbReference type="AlphaFoldDB" id="A0A4Y7QEW4"/>
<dbReference type="OrthoDB" id="3364132at2759"/>
<dbReference type="EMBL" id="ML170163">
    <property type="protein sequence ID" value="TDL25738.1"/>
    <property type="molecule type" value="Genomic_DNA"/>
</dbReference>
<accession>A0A4Y7QEW4</accession>
<reference evidence="3 4" key="1">
    <citation type="submission" date="2018-06" db="EMBL/GenBank/DDBJ databases">
        <title>A transcriptomic atlas of mushroom development highlights an independent origin of complex multicellularity.</title>
        <authorList>
            <consortium name="DOE Joint Genome Institute"/>
            <person name="Krizsan K."/>
            <person name="Almasi E."/>
            <person name="Merenyi Z."/>
            <person name="Sahu N."/>
            <person name="Viragh M."/>
            <person name="Koszo T."/>
            <person name="Mondo S."/>
            <person name="Kiss B."/>
            <person name="Balint B."/>
            <person name="Kues U."/>
            <person name="Barry K."/>
            <person name="Hegedus J.C."/>
            <person name="Henrissat B."/>
            <person name="Johnson J."/>
            <person name="Lipzen A."/>
            <person name="Ohm R."/>
            <person name="Nagy I."/>
            <person name="Pangilinan J."/>
            <person name="Yan J."/>
            <person name="Xiong Y."/>
            <person name="Grigoriev I.V."/>
            <person name="Hibbett D.S."/>
            <person name="Nagy L.G."/>
        </authorList>
    </citation>
    <scope>NUCLEOTIDE SEQUENCE [LARGE SCALE GENOMIC DNA]</scope>
    <source>
        <strain evidence="3 4">SZMC22713</strain>
    </source>
</reference>
<dbReference type="STRING" id="50990.A0A4Y7QEW4"/>